<reference evidence="3" key="1">
    <citation type="submission" date="2021-02" db="EMBL/GenBank/DDBJ databases">
        <authorList>
            <person name="Nowell W R."/>
        </authorList>
    </citation>
    <scope>NUCLEOTIDE SEQUENCE</scope>
</reference>
<keyword evidence="2" id="KW-0472">Membrane</keyword>
<sequence>MFLVTRDDEHKFLTPLSDESDTRFSLPDKSSRDDFQFDNRIQKNNEDQEKKKLLKYSKFYMKPCCCYALIGAILGSVLLAALVASLVLI</sequence>
<gene>
    <name evidence="3" type="ORF">QYT958_LOCUS36370</name>
</gene>
<evidence type="ECO:0000256" key="2">
    <source>
        <dbReference type="SAM" id="Phobius"/>
    </source>
</evidence>
<keyword evidence="2" id="KW-1133">Transmembrane helix</keyword>
<dbReference type="Proteomes" id="UP000663848">
    <property type="component" value="Unassembled WGS sequence"/>
</dbReference>
<protein>
    <submittedName>
        <fullName evidence="3">Uncharacterized protein</fullName>
    </submittedName>
</protein>
<feature type="non-terminal residue" evidence="3">
    <location>
        <position position="1"/>
    </location>
</feature>
<evidence type="ECO:0000256" key="1">
    <source>
        <dbReference type="SAM" id="MobiDB-lite"/>
    </source>
</evidence>
<feature type="compositionally biased region" description="Basic and acidic residues" evidence="1">
    <location>
        <begin position="29"/>
        <end position="41"/>
    </location>
</feature>
<evidence type="ECO:0000313" key="3">
    <source>
        <dbReference type="EMBL" id="CAF4983232.1"/>
    </source>
</evidence>
<evidence type="ECO:0000313" key="4">
    <source>
        <dbReference type="Proteomes" id="UP000663848"/>
    </source>
</evidence>
<feature type="transmembrane region" description="Helical" evidence="2">
    <location>
        <begin position="64"/>
        <end position="88"/>
    </location>
</feature>
<keyword evidence="2" id="KW-0812">Transmembrane</keyword>
<organism evidence="3 4">
    <name type="scientific">Rotaria socialis</name>
    <dbReference type="NCBI Taxonomy" id="392032"/>
    <lineage>
        <taxon>Eukaryota</taxon>
        <taxon>Metazoa</taxon>
        <taxon>Spiralia</taxon>
        <taxon>Gnathifera</taxon>
        <taxon>Rotifera</taxon>
        <taxon>Eurotatoria</taxon>
        <taxon>Bdelloidea</taxon>
        <taxon>Philodinida</taxon>
        <taxon>Philodinidae</taxon>
        <taxon>Rotaria</taxon>
    </lineage>
</organism>
<accession>A0A822A5M9</accession>
<name>A0A822A5M9_9BILA</name>
<dbReference type="EMBL" id="CAJOBR010028849">
    <property type="protein sequence ID" value="CAF4983232.1"/>
    <property type="molecule type" value="Genomic_DNA"/>
</dbReference>
<proteinExistence type="predicted"/>
<feature type="region of interest" description="Disordered" evidence="1">
    <location>
        <begin position="18"/>
        <end position="41"/>
    </location>
</feature>
<dbReference type="AlphaFoldDB" id="A0A822A5M9"/>
<comment type="caution">
    <text evidence="3">The sequence shown here is derived from an EMBL/GenBank/DDBJ whole genome shotgun (WGS) entry which is preliminary data.</text>
</comment>